<dbReference type="Gramene" id="ONI05168">
    <property type="protein sequence ID" value="ONI05168"/>
    <property type="gene ID" value="PRUPE_6G359400"/>
</dbReference>
<organism evidence="1 2">
    <name type="scientific">Prunus persica</name>
    <name type="common">Peach</name>
    <name type="synonym">Amygdalus persica</name>
    <dbReference type="NCBI Taxonomy" id="3760"/>
    <lineage>
        <taxon>Eukaryota</taxon>
        <taxon>Viridiplantae</taxon>
        <taxon>Streptophyta</taxon>
        <taxon>Embryophyta</taxon>
        <taxon>Tracheophyta</taxon>
        <taxon>Spermatophyta</taxon>
        <taxon>Magnoliopsida</taxon>
        <taxon>eudicotyledons</taxon>
        <taxon>Gunneridae</taxon>
        <taxon>Pentapetalae</taxon>
        <taxon>rosids</taxon>
        <taxon>fabids</taxon>
        <taxon>Rosales</taxon>
        <taxon>Rosaceae</taxon>
        <taxon>Amygdaloideae</taxon>
        <taxon>Amygdaleae</taxon>
        <taxon>Prunus</taxon>
    </lineage>
</organism>
<name>A0A251P0N2_PRUPE</name>
<dbReference type="Pfam" id="PF00702">
    <property type="entry name" value="Hydrolase"/>
    <property type="match status" value="1"/>
</dbReference>
<dbReference type="Gene3D" id="3.40.50.1000">
    <property type="entry name" value="HAD superfamily/HAD-like"/>
    <property type="match status" value="1"/>
</dbReference>
<dbReference type="PANTHER" id="PTHR43611:SF3">
    <property type="entry name" value="FLAVIN MONONUCLEOTIDE HYDROLASE 1, CHLOROPLATIC"/>
    <property type="match status" value="1"/>
</dbReference>
<proteinExistence type="predicted"/>
<dbReference type="GO" id="GO:0090711">
    <property type="term" value="F:FMN hydrolase activity"/>
    <property type="evidence" value="ECO:0000318"/>
    <property type="project" value="GO_Central"/>
</dbReference>
<keyword evidence="2" id="KW-1185">Reference proteome</keyword>
<accession>A0A251P0N2</accession>
<sequence length="321" mass="37300">MALFLKLPAIPFPVSLRHGCSLQFRSTATPISTSTRMALSPHNVSFHTNTTTQKLPILLFDIMDTVVRDPFYHDVPAFFRMSFEELIECKHPTAWIEFEKGIIDEMELARKFFTDGRPLDLEGLKDCMRKGYSYVEGIEELLHSLKDSNYEMHAFTNYPIWYEMIEDKLNISKYLSWTFCSCISGKRKPDPEFYLEVERLLKVDPASCIFIDNRFASTRSFFAGDWHFNKSNQACTRIVFFITSCNSILMYINCFTSCFLAGNQEFSFKMRSELANFLSNFPERKSPSYVESCMFLWSQSFSITILPPIDLNRKPWGGLLI</sequence>
<gene>
    <name evidence="1" type="ORF">PRUPE_6G359400</name>
</gene>
<reference evidence="1 2" key="1">
    <citation type="journal article" date="2013" name="Nat. Genet.">
        <title>The high-quality draft genome of peach (Prunus persica) identifies unique patterns of genetic diversity, domestication and genome evolution.</title>
        <authorList>
            <consortium name="International Peach Genome Initiative"/>
            <person name="Verde I."/>
            <person name="Abbott A.G."/>
            <person name="Scalabrin S."/>
            <person name="Jung S."/>
            <person name="Shu S."/>
            <person name="Marroni F."/>
            <person name="Zhebentyayeva T."/>
            <person name="Dettori M.T."/>
            <person name="Grimwood J."/>
            <person name="Cattonaro F."/>
            <person name="Zuccolo A."/>
            <person name="Rossini L."/>
            <person name="Jenkins J."/>
            <person name="Vendramin E."/>
            <person name="Meisel L.A."/>
            <person name="Decroocq V."/>
            <person name="Sosinski B."/>
            <person name="Prochnik S."/>
            <person name="Mitros T."/>
            <person name="Policriti A."/>
            <person name="Cipriani G."/>
            <person name="Dondini L."/>
            <person name="Ficklin S."/>
            <person name="Goodstein D.M."/>
            <person name="Xuan P."/>
            <person name="Del Fabbro C."/>
            <person name="Aramini V."/>
            <person name="Copetti D."/>
            <person name="Gonzalez S."/>
            <person name="Horner D.S."/>
            <person name="Falchi R."/>
            <person name="Lucas S."/>
            <person name="Mica E."/>
            <person name="Maldonado J."/>
            <person name="Lazzari B."/>
            <person name="Bielenberg D."/>
            <person name="Pirona R."/>
            <person name="Miculan M."/>
            <person name="Barakat A."/>
            <person name="Testolin R."/>
            <person name="Stella A."/>
            <person name="Tartarini S."/>
            <person name="Tonutti P."/>
            <person name="Arus P."/>
            <person name="Orellana A."/>
            <person name="Wells C."/>
            <person name="Main D."/>
            <person name="Vizzotto G."/>
            <person name="Silva H."/>
            <person name="Salamini F."/>
            <person name="Schmutz J."/>
            <person name="Morgante M."/>
            <person name="Rokhsar D.S."/>
        </authorList>
    </citation>
    <scope>NUCLEOTIDE SEQUENCE [LARGE SCALE GENOMIC DNA]</scope>
    <source>
        <strain evidence="2">cv. Nemared</strain>
    </source>
</reference>
<dbReference type="Proteomes" id="UP000006882">
    <property type="component" value="Chromosome G6"/>
</dbReference>
<evidence type="ECO:0000313" key="2">
    <source>
        <dbReference type="Proteomes" id="UP000006882"/>
    </source>
</evidence>
<dbReference type="InterPro" id="IPR023214">
    <property type="entry name" value="HAD_sf"/>
</dbReference>
<dbReference type="InterPro" id="IPR036412">
    <property type="entry name" value="HAD-like_sf"/>
</dbReference>
<dbReference type="GO" id="GO:0009507">
    <property type="term" value="C:chloroplast"/>
    <property type="evidence" value="ECO:0000318"/>
    <property type="project" value="GO_Central"/>
</dbReference>
<dbReference type="EMBL" id="CM007656">
    <property type="protein sequence ID" value="ONI05168.1"/>
    <property type="molecule type" value="Genomic_DNA"/>
</dbReference>
<dbReference type="SUPFAM" id="SSF56784">
    <property type="entry name" value="HAD-like"/>
    <property type="match status" value="1"/>
</dbReference>
<protein>
    <submittedName>
        <fullName evidence="1">Uncharacterized protein</fullName>
    </submittedName>
</protein>
<dbReference type="PANTHER" id="PTHR43611">
    <property type="entry name" value="ALPHA-D-GLUCOSE 1-PHOSPHATE PHOSPHATASE"/>
    <property type="match status" value="1"/>
</dbReference>
<dbReference type="AlphaFoldDB" id="A0A251P0N2"/>
<evidence type="ECO:0000313" key="1">
    <source>
        <dbReference type="EMBL" id="ONI05168.1"/>
    </source>
</evidence>
<dbReference type="STRING" id="3760.A0A251P0N2"/>